<dbReference type="GeneID" id="96002367"/>
<dbReference type="Pfam" id="PF13424">
    <property type="entry name" value="TPR_12"/>
    <property type="match status" value="3"/>
</dbReference>
<dbReference type="SUPFAM" id="SSF48452">
    <property type="entry name" value="TPR-like"/>
    <property type="match status" value="2"/>
</dbReference>
<evidence type="ECO:0008006" key="4">
    <source>
        <dbReference type="Google" id="ProtNLM"/>
    </source>
</evidence>
<reference evidence="2 3" key="1">
    <citation type="journal article" date="2020" name="Microbiol. Resour. Announc.">
        <title>Draft Genome Sequence of a Cladosporium Species Isolated from the Mesophotic Ascidian Didemnum maculosum.</title>
        <authorList>
            <person name="Gioti A."/>
            <person name="Siaperas R."/>
            <person name="Nikolaivits E."/>
            <person name="Le Goff G."/>
            <person name="Ouazzani J."/>
            <person name="Kotoulas G."/>
            <person name="Topakas E."/>
        </authorList>
    </citation>
    <scope>NUCLEOTIDE SEQUENCE [LARGE SCALE GENOMIC DNA]</scope>
    <source>
        <strain evidence="2 3">TM138-S3</strain>
    </source>
</reference>
<dbReference type="Gene3D" id="3.40.50.300">
    <property type="entry name" value="P-loop containing nucleotide triphosphate hydrolases"/>
    <property type="match status" value="1"/>
</dbReference>
<proteinExistence type="predicted"/>
<evidence type="ECO:0000313" key="3">
    <source>
        <dbReference type="Proteomes" id="UP000803884"/>
    </source>
</evidence>
<dbReference type="InterPro" id="IPR053137">
    <property type="entry name" value="NLR-like"/>
</dbReference>
<keyword evidence="3" id="KW-1185">Reference proteome</keyword>
<dbReference type="SMART" id="SM00028">
    <property type="entry name" value="TPR"/>
    <property type="match status" value="3"/>
</dbReference>
<evidence type="ECO:0000256" key="1">
    <source>
        <dbReference type="SAM" id="MobiDB-lite"/>
    </source>
</evidence>
<dbReference type="Pfam" id="PF13374">
    <property type="entry name" value="TPR_10"/>
    <property type="match status" value="2"/>
</dbReference>
<organism evidence="2 3">
    <name type="scientific">Cladosporium halotolerans</name>
    <dbReference type="NCBI Taxonomy" id="1052096"/>
    <lineage>
        <taxon>Eukaryota</taxon>
        <taxon>Fungi</taxon>
        <taxon>Dikarya</taxon>
        <taxon>Ascomycota</taxon>
        <taxon>Pezizomycotina</taxon>
        <taxon>Dothideomycetes</taxon>
        <taxon>Dothideomycetidae</taxon>
        <taxon>Cladosporiales</taxon>
        <taxon>Cladosporiaceae</taxon>
        <taxon>Cladosporium</taxon>
    </lineage>
</organism>
<name>A0AB34KZM8_9PEZI</name>
<feature type="compositionally biased region" description="Acidic residues" evidence="1">
    <location>
        <begin position="357"/>
        <end position="370"/>
    </location>
</feature>
<dbReference type="EMBL" id="JAAQHG020000002">
    <property type="protein sequence ID" value="KAL1590352.1"/>
    <property type="molecule type" value="Genomic_DNA"/>
</dbReference>
<dbReference type="Gene3D" id="1.25.40.10">
    <property type="entry name" value="Tetratricopeptide repeat domain"/>
    <property type="match status" value="2"/>
</dbReference>
<protein>
    <recommendedName>
        <fullName evidence="4">Kinesin light chain</fullName>
    </recommendedName>
</protein>
<dbReference type="InterPro" id="IPR027417">
    <property type="entry name" value="P-loop_NTPase"/>
</dbReference>
<dbReference type="Proteomes" id="UP000803884">
    <property type="component" value="Unassembled WGS sequence"/>
</dbReference>
<dbReference type="InterPro" id="IPR019734">
    <property type="entry name" value="TPR_rpt"/>
</dbReference>
<dbReference type="PANTHER" id="PTHR46082">
    <property type="entry name" value="ATP/GTP-BINDING PROTEIN-RELATED"/>
    <property type="match status" value="1"/>
</dbReference>
<sequence>MAAHGGHNFQGANIDGNAKVHFGDNHYAQPGPAEEPPAPLSTVPFRRDPNYVQREPLAEELDRKLSVPGAAVALVGLGGVGKSQLAIEHTYRVRDASKSTWVLWIHSSNAARFEQSVRNNLDDLKVPGRKDPQADIFQLFRGWLQDEQKGKWLLVLDNADDADFFLRKPSQTNKADSSDTTRRSGRGYLDYLPSSDHGAILVTSRNEASALQIVEERNIVSVQPMKEEEAVALLANKLTDQKGDLEQLEELAHSLDYVPLALAQAAAYIKQKAPRCSVRKYVRMLNKSDKSKKSLLNLNDGNLRRDQEAKNSIILTWQISFEHIASKRQSAADLLALMSFFDRQSIPEDVLRYGNQDEEEDVSYDDDTAEENWHSSDDNDATDWTSDATDDSDTTDESFDALSQEWDSDIQTLRDFSFISVIENGSNFTMHDLVRFSLHKWLETHASLDRWKSAFIKKMAKAFPRPDLNSGNWTECERLFPHASIAIDMEVANEEAIIFQGTLLHKSGWYALLKGRYANAQRMMERSLECRMNVLGEKHTQTLTSMANLAAIYREQGQLGKAEELCVRTLKTRRNILGESDPDTLLSEDDLVLIYADQEKWDEAKELSSRLLHKSREMLGENHPLTLGTIGNMAWIYHKQGLLEEAERLGVEFLNRNTKTFGRENLQTVESMMCLAAIRRAQKHWEDALRLANEALAIRRRLLGEAHPSTVSSMNEIASTYWAQGRVEEVKELISRILEMRKTVLGETHPDTLSSKANLVLFNLRSGHMKEAERLGQETLETSKHVLGEGHRITLAAMGNLAEVFRAQRKNDAVVDLLAACVAKSTETLGADHPDTTRRLRQLQEWRAETRMSEEGQRDGDVRPTHRRRISRFISSLLRRR</sequence>
<dbReference type="InterPro" id="IPR011990">
    <property type="entry name" value="TPR-like_helical_dom_sf"/>
</dbReference>
<accession>A0AB34KZM8</accession>
<dbReference type="RefSeq" id="XP_069233457.1">
    <property type="nucleotide sequence ID" value="XM_069369529.1"/>
</dbReference>
<feature type="region of interest" description="Disordered" evidence="1">
    <location>
        <begin position="357"/>
        <end position="398"/>
    </location>
</feature>
<dbReference type="SUPFAM" id="SSF52540">
    <property type="entry name" value="P-loop containing nucleoside triphosphate hydrolases"/>
    <property type="match status" value="1"/>
</dbReference>
<feature type="region of interest" description="Disordered" evidence="1">
    <location>
        <begin position="20"/>
        <end position="46"/>
    </location>
</feature>
<dbReference type="PANTHER" id="PTHR46082:SF6">
    <property type="entry name" value="AAA+ ATPASE DOMAIN-CONTAINING PROTEIN-RELATED"/>
    <property type="match status" value="1"/>
</dbReference>
<evidence type="ECO:0000313" key="2">
    <source>
        <dbReference type="EMBL" id="KAL1590352.1"/>
    </source>
</evidence>
<feature type="compositionally biased region" description="Acidic residues" evidence="1">
    <location>
        <begin position="388"/>
        <end position="398"/>
    </location>
</feature>
<gene>
    <name evidence="2" type="ORF">WHR41_00923</name>
</gene>
<comment type="caution">
    <text evidence="2">The sequence shown here is derived from an EMBL/GenBank/DDBJ whole genome shotgun (WGS) entry which is preliminary data.</text>
</comment>
<dbReference type="AlphaFoldDB" id="A0AB34KZM8"/>